<reference evidence="15" key="2">
    <citation type="submission" date="2018-04" db="UniProtKB">
        <authorList>
            <consortium name="Ensembl"/>
        </authorList>
    </citation>
    <scope>IDENTIFICATION</scope>
    <source>
        <strain evidence="15">Tuebingen</strain>
    </source>
</reference>
<proteinExistence type="inferred from homology"/>
<feature type="domain" description="G-protein coupled receptors family 3 profile" evidence="14">
    <location>
        <begin position="585"/>
        <end position="849"/>
    </location>
</feature>
<keyword evidence="16" id="KW-1185">Reference proteome</keyword>
<dbReference type="CDD" id="cd15283">
    <property type="entry name" value="7tmC_V2R_pheromone"/>
    <property type="match status" value="1"/>
</dbReference>
<evidence type="ECO:0000256" key="3">
    <source>
        <dbReference type="ARBA" id="ARBA00022475"/>
    </source>
</evidence>
<dbReference type="InterPro" id="IPR000068">
    <property type="entry name" value="GPCR_3_Ca_sens_rcpt-rel"/>
</dbReference>
<organism evidence="15">
    <name type="scientific">Danio rerio</name>
    <name type="common">Zebrafish</name>
    <name type="synonym">Brachydanio rerio</name>
    <dbReference type="NCBI Taxonomy" id="7955"/>
    <lineage>
        <taxon>Eukaryota</taxon>
        <taxon>Metazoa</taxon>
        <taxon>Chordata</taxon>
        <taxon>Craniata</taxon>
        <taxon>Vertebrata</taxon>
        <taxon>Euteleostomi</taxon>
        <taxon>Actinopterygii</taxon>
        <taxon>Neopterygii</taxon>
        <taxon>Teleostei</taxon>
        <taxon>Ostariophysi</taxon>
        <taxon>Cypriniformes</taxon>
        <taxon>Danionidae</taxon>
        <taxon>Danioninae</taxon>
        <taxon>Danio</taxon>
    </lineage>
</organism>
<dbReference type="InterPro" id="IPR017978">
    <property type="entry name" value="GPCR_3_C"/>
</dbReference>
<dbReference type="FunFam" id="2.10.50.30:FF:000002">
    <property type="entry name" value="Vomeronasal 2 receptor, h1"/>
    <property type="match status" value="1"/>
</dbReference>
<dbReference type="InterPro" id="IPR038550">
    <property type="entry name" value="GPCR_3_9-Cys_sf"/>
</dbReference>
<evidence type="ECO:0000256" key="2">
    <source>
        <dbReference type="ARBA" id="ARBA00007242"/>
    </source>
</evidence>
<evidence type="ECO:0000256" key="1">
    <source>
        <dbReference type="ARBA" id="ARBA00004651"/>
    </source>
</evidence>
<dbReference type="GlyGen" id="A0A2R8Q6M2">
    <property type="glycosylation" value="1 site"/>
</dbReference>
<evidence type="ECO:0000256" key="12">
    <source>
        <dbReference type="SAM" id="Phobius"/>
    </source>
</evidence>
<evidence type="ECO:0000313" key="15">
    <source>
        <dbReference type="Ensembl" id="ENSDARP00000149792"/>
    </source>
</evidence>
<evidence type="ECO:0000313" key="16">
    <source>
        <dbReference type="Proteomes" id="UP000000437"/>
    </source>
</evidence>
<keyword evidence="10" id="KW-0325">Glycoprotein</keyword>
<sequence length="852" mass="95414">MEPLFALIHVVMNIISFAKANETACTLQGQPVYPQLWKDGDIIIGGVFSFHSSWEIRQLTYSVTPPPLKCISLNYRDFQYVQSMLFAVEEINNSSTLIPGVSLGYRIYDTCGSMAMAVRVTMALANAHENTTSDGPCTKQAYVQTILGDTTSSACMAMAKTIGPFNLPMISHYATCECLSDKVKYPSFLRTITSDYYQSRALAELVRHFGWTWVGAIRTDDDYGNNGMATFTKVAEQMGICLEYSVPFFRTYAEDKVIRIIEQIKSSTSRVIVAFLVHWDLEVLLHKFVEYNITGYQWVGTEGWISDSVIATMDTHHILQGAVGLAIPKTEVTGLKEYILNIKQLKSSGSTIFSELWESLYQCKYPNKDDSVSMNACTGNEELSQMQNSFTDMSLMPIFSNVYKGVYAVAHTLHELLGCKEKCASKKQLDPITFLKHLRKVRFKTKDGEDVYFDENGEAVARYEVINWHPSNGKHDQFVTVGLYDASLPVKDRLAVNVASIVWSNNATKVPVSVCSESCSPGTRKAVKKGKFICCYDCISCADGEISNTTDSVTCLRCHQELWSNLQKDVCVEKETEFLSFEEIMGILLTTISIVGAFVTMIIAVIFFRYKNTPIVKANNSELSFLLLFSLMCCFLCSLTFIGQPTEWSCMLRHTAFGITFVLCISCVLGKTIVVLMAFKATLPGSNVMKWFGPPQQRLSVLGFTLIQVLICVLWLTISPPFPFKNFNYFKEKIILECHVGSSIGFWAVLGYIGCLALLCFILAFLARKLPDKFNEAKFITFSMLIFCAVWIGFIPAYVSSPGKFTVAVEIFAILASSFGLLFCIFLPKCYVILFKPDKNSKKHIMGKLTSN</sequence>
<dbReference type="RefSeq" id="XP_001332717.1">
    <property type="nucleotide sequence ID" value="XM_001332681.4"/>
</dbReference>
<dbReference type="OrthoDB" id="5984008at2759"/>
<dbReference type="PROSITE" id="PS50259">
    <property type="entry name" value="G_PROTEIN_RECEP_F3_4"/>
    <property type="match status" value="1"/>
</dbReference>
<dbReference type="Pfam" id="PF07562">
    <property type="entry name" value="NCD3G"/>
    <property type="match status" value="1"/>
</dbReference>
<dbReference type="InterPro" id="IPR000337">
    <property type="entry name" value="GPCR_3"/>
</dbReference>
<evidence type="ECO:0000259" key="14">
    <source>
        <dbReference type="PROSITE" id="PS50259"/>
    </source>
</evidence>
<dbReference type="GeneTree" id="ENSGT01050000244874"/>
<evidence type="ECO:0000256" key="5">
    <source>
        <dbReference type="ARBA" id="ARBA00022729"/>
    </source>
</evidence>
<keyword evidence="4 12" id="KW-0812">Transmembrane</keyword>
<dbReference type="InterPro" id="IPR028082">
    <property type="entry name" value="Peripla_BP_I"/>
</dbReference>
<dbReference type="Proteomes" id="UP000000437">
    <property type="component" value="Chromosome 18"/>
</dbReference>
<dbReference type="STRING" id="7955.ENSDARP00000149792"/>
<evidence type="ECO:0000256" key="11">
    <source>
        <dbReference type="ARBA" id="ARBA00023224"/>
    </source>
</evidence>
<accession>A0A8M1PRT8</accession>
<reference evidence="17" key="3">
    <citation type="submission" date="2025-04" db="UniProtKB">
        <authorList>
            <consortium name="RefSeq"/>
        </authorList>
    </citation>
    <scope>IDENTIFICATION</scope>
    <source>
        <strain evidence="17">Tuebingen</strain>
    </source>
</reference>
<keyword evidence="3" id="KW-1003">Cell membrane</keyword>
<feature type="chain" id="PRO_5044578682" evidence="13">
    <location>
        <begin position="21"/>
        <end position="852"/>
    </location>
</feature>
<dbReference type="AlphaFoldDB" id="A0A2R8Q6M2"/>
<reference evidence="15 16" key="1">
    <citation type="journal article" date="2013" name="Nature">
        <title>The zebrafish reference genome sequence and its relationship to the human genome.</title>
        <authorList>
            <consortium name="Genome Reference Consortium Zebrafish"/>
            <person name="Howe K."/>
            <person name="Clark M.D."/>
            <person name="Torroja C.F."/>
            <person name="Torrance J."/>
            <person name="Berthelot C."/>
            <person name="Muffato M."/>
            <person name="Collins J.E."/>
            <person name="Humphray S."/>
            <person name="McLaren K."/>
            <person name="Matthews L."/>
            <person name="McLaren S."/>
            <person name="Sealy I."/>
            <person name="Caccamo M."/>
            <person name="Churcher C."/>
            <person name="Scott C."/>
            <person name="Barrett J.C."/>
            <person name="Koch R."/>
            <person name="Rauch G.J."/>
            <person name="White S."/>
            <person name="Chow W."/>
            <person name="Kilian B."/>
            <person name="Quintais L.T."/>
            <person name="Guerra-Assuncao J.A."/>
            <person name="Zhou Y."/>
            <person name="Gu Y."/>
            <person name="Yen J."/>
            <person name="Vogel J.H."/>
            <person name="Eyre T."/>
            <person name="Redmond S."/>
            <person name="Banerjee R."/>
            <person name="Chi J."/>
            <person name="Fu B."/>
            <person name="Langley E."/>
            <person name="Maguire S.F."/>
            <person name="Laird G.K."/>
            <person name="Lloyd D."/>
            <person name="Kenyon E."/>
            <person name="Donaldson S."/>
            <person name="Sehra H."/>
            <person name="Almeida-King J."/>
            <person name="Loveland J."/>
            <person name="Trevanion S."/>
            <person name="Jones M."/>
            <person name="Quail M."/>
            <person name="Willey D."/>
            <person name="Hunt A."/>
            <person name="Burton J."/>
            <person name="Sims S."/>
            <person name="McLay K."/>
            <person name="Plumb B."/>
            <person name="Davis J."/>
            <person name="Clee C."/>
            <person name="Oliver K."/>
            <person name="Clark R."/>
            <person name="Riddle C."/>
            <person name="Elliot D."/>
            <person name="Eliott D."/>
            <person name="Threadgold G."/>
            <person name="Harden G."/>
            <person name="Ware D."/>
            <person name="Begum S."/>
            <person name="Mortimore B."/>
            <person name="Mortimer B."/>
            <person name="Kerry G."/>
            <person name="Heath P."/>
            <person name="Phillimore B."/>
            <person name="Tracey A."/>
            <person name="Corby N."/>
            <person name="Dunn M."/>
            <person name="Johnson C."/>
            <person name="Wood J."/>
            <person name="Clark S."/>
            <person name="Pelan S."/>
            <person name="Griffiths G."/>
            <person name="Smith M."/>
            <person name="Glithero R."/>
            <person name="Howden P."/>
            <person name="Barker N."/>
            <person name="Lloyd C."/>
            <person name="Stevens C."/>
            <person name="Harley J."/>
            <person name="Holt K."/>
            <person name="Panagiotidis G."/>
            <person name="Lovell J."/>
            <person name="Beasley H."/>
            <person name="Henderson C."/>
            <person name="Gordon D."/>
            <person name="Auger K."/>
            <person name="Wright D."/>
            <person name="Collins J."/>
            <person name="Raisen C."/>
            <person name="Dyer L."/>
            <person name="Leung K."/>
            <person name="Robertson L."/>
            <person name="Ambridge K."/>
            <person name="Leongamornlert D."/>
            <person name="McGuire S."/>
            <person name="Gilderthorp R."/>
            <person name="Griffiths C."/>
            <person name="Manthravadi D."/>
            <person name="Nichol S."/>
            <person name="Barker G."/>
            <person name="Whitehead S."/>
            <person name="Kay M."/>
            <person name="Brown J."/>
            <person name="Murnane C."/>
            <person name="Gray E."/>
            <person name="Humphries M."/>
            <person name="Sycamore N."/>
            <person name="Barker D."/>
            <person name="Saunders D."/>
            <person name="Wallis J."/>
            <person name="Babbage A."/>
            <person name="Hammond S."/>
            <person name="Mashreghi-Mohammadi M."/>
            <person name="Barr L."/>
            <person name="Martin S."/>
            <person name="Wray P."/>
            <person name="Ellington A."/>
            <person name="Matthews N."/>
            <person name="Ellwood M."/>
            <person name="Woodmansey R."/>
            <person name="Clark G."/>
            <person name="Cooper J."/>
            <person name="Cooper J."/>
            <person name="Tromans A."/>
            <person name="Grafham D."/>
            <person name="Skuce C."/>
            <person name="Pandian R."/>
            <person name="Andrews R."/>
            <person name="Harrison E."/>
            <person name="Kimberley A."/>
            <person name="Garnett J."/>
            <person name="Fosker N."/>
            <person name="Hall R."/>
            <person name="Garner P."/>
            <person name="Kelly D."/>
            <person name="Bird C."/>
            <person name="Palmer S."/>
            <person name="Gehring I."/>
            <person name="Berger A."/>
            <person name="Dooley C.M."/>
            <person name="Ersan-Urun Z."/>
            <person name="Eser C."/>
            <person name="Geiger H."/>
            <person name="Geisler M."/>
            <person name="Karotki L."/>
            <person name="Kirn A."/>
            <person name="Konantz J."/>
            <person name="Konantz M."/>
            <person name="Oberlander M."/>
            <person name="Rudolph-Geiger S."/>
            <person name="Teucke M."/>
            <person name="Lanz C."/>
            <person name="Raddatz G."/>
            <person name="Osoegawa K."/>
            <person name="Zhu B."/>
            <person name="Rapp A."/>
            <person name="Widaa S."/>
            <person name="Langford C."/>
            <person name="Yang F."/>
            <person name="Schuster S.C."/>
            <person name="Carter N.P."/>
            <person name="Harrow J."/>
            <person name="Ning Z."/>
            <person name="Herrero J."/>
            <person name="Searle S.M."/>
            <person name="Enright A."/>
            <person name="Geisler R."/>
            <person name="Plasterk R.H."/>
            <person name="Lee C."/>
            <person name="Westerfield M."/>
            <person name="de Jong P.J."/>
            <person name="Zon L.I."/>
            <person name="Postlethwait J.H."/>
            <person name="Nusslein-Volhard C."/>
            <person name="Hubbard T.J."/>
            <person name="Roest Crollius H."/>
            <person name="Rogers J."/>
            <person name="Stemple D.L."/>
        </authorList>
    </citation>
    <scope>NUCLEOTIDE SEQUENCE [LARGE SCALE GENOMIC DNA]</scope>
    <source>
        <strain evidence="15">Tuebingen</strain>
    </source>
</reference>
<dbReference type="Gene3D" id="2.10.50.30">
    <property type="entry name" value="GPCR, family 3, nine cysteines domain"/>
    <property type="match status" value="1"/>
</dbReference>
<keyword evidence="9 17" id="KW-0675">Receptor</keyword>
<keyword evidence="11" id="KW-0807">Transducer</keyword>
<dbReference type="PRINTS" id="PR00248">
    <property type="entry name" value="GPCRMGR"/>
</dbReference>
<dbReference type="InterPro" id="IPR011500">
    <property type="entry name" value="GPCR_3_9-Cys_dom"/>
</dbReference>
<gene>
    <name evidence="15 17" type="primary">LOC793043</name>
</gene>
<evidence type="ECO:0000256" key="9">
    <source>
        <dbReference type="ARBA" id="ARBA00023170"/>
    </source>
</evidence>
<dbReference type="GeneID" id="793043"/>
<feature type="transmembrane region" description="Helical" evidence="12">
    <location>
        <begin position="655"/>
        <end position="679"/>
    </location>
</feature>
<dbReference type="Gene3D" id="3.40.50.2300">
    <property type="match status" value="2"/>
</dbReference>
<dbReference type="PANTHER" id="PTHR24061">
    <property type="entry name" value="CALCIUM-SENSING RECEPTOR-RELATED"/>
    <property type="match status" value="1"/>
</dbReference>
<evidence type="ECO:0000256" key="10">
    <source>
        <dbReference type="ARBA" id="ARBA00023180"/>
    </source>
</evidence>
<dbReference type="OMA" id="SSACMAM"/>
<feature type="transmembrane region" description="Helical" evidence="12">
    <location>
        <begin position="699"/>
        <end position="718"/>
    </location>
</feature>
<keyword evidence="8 12" id="KW-0472">Membrane</keyword>
<feature type="transmembrane region" description="Helical" evidence="12">
    <location>
        <begin position="622"/>
        <end position="643"/>
    </location>
</feature>
<keyword evidence="6 12" id="KW-1133">Transmembrane helix</keyword>
<evidence type="ECO:0000313" key="17">
    <source>
        <dbReference type="RefSeq" id="XP_001332717.1"/>
    </source>
</evidence>
<dbReference type="GO" id="GO:0004930">
    <property type="term" value="F:G protein-coupled receptor activity"/>
    <property type="evidence" value="ECO:0000318"/>
    <property type="project" value="GO_Central"/>
</dbReference>
<dbReference type="InterPro" id="IPR001828">
    <property type="entry name" value="ANF_lig-bd_rcpt"/>
</dbReference>
<dbReference type="KEGG" id="dre:793043"/>
<keyword evidence="5 13" id="KW-0732">Signal</keyword>
<dbReference type="Pfam" id="PF01094">
    <property type="entry name" value="ANF_receptor"/>
    <property type="match status" value="1"/>
</dbReference>
<dbReference type="FunFam" id="3.40.50.2300:FF:000016">
    <property type="entry name" value="Taste 1 receptor member 2"/>
    <property type="match status" value="1"/>
</dbReference>
<dbReference type="CDD" id="cd06364">
    <property type="entry name" value="PBP1_CaSR"/>
    <property type="match status" value="1"/>
</dbReference>
<name>A0A2R8Q6M2_DANRE</name>
<evidence type="ECO:0000256" key="6">
    <source>
        <dbReference type="ARBA" id="ARBA00022989"/>
    </source>
</evidence>
<evidence type="ECO:0000256" key="7">
    <source>
        <dbReference type="ARBA" id="ARBA00023040"/>
    </source>
</evidence>
<accession>A0A2R8Q6M2</accession>
<dbReference type="InterPro" id="IPR004073">
    <property type="entry name" value="GPCR_3_vmron_rcpt_2"/>
</dbReference>
<dbReference type="PANTHER" id="PTHR24061:SF528">
    <property type="entry name" value="C-FAMILY ODORANT RECEPTOR OLFCD2-RELATED"/>
    <property type="match status" value="1"/>
</dbReference>
<dbReference type="PRINTS" id="PR01535">
    <property type="entry name" value="VOMERONASL2R"/>
</dbReference>
<keyword evidence="7" id="KW-0297">G-protein coupled receptor</keyword>
<dbReference type="SUPFAM" id="SSF53822">
    <property type="entry name" value="Periplasmic binding protein-like I"/>
    <property type="match status" value="1"/>
</dbReference>
<dbReference type="SMR" id="A0A2R8Q6M2"/>
<dbReference type="GO" id="GO:0005886">
    <property type="term" value="C:plasma membrane"/>
    <property type="evidence" value="ECO:0000318"/>
    <property type="project" value="GO_Central"/>
</dbReference>
<protein>
    <submittedName>
        <fullName evidence="15 17">Extracellular calcium-sensing receptor</fullName>
    </submittedName>
</protein>
<dbReference type="EMBL" id="CABZ01032906">
    <property type="status" value="NOT_ANNOTATED_CDS"/>
    <property type="molecule type" value="Genomic_DNA"/>
</dbReference>
<dbReference type="InterPro" id="IPR017979">
    <property type="entry name" value="GPCR_3_CS"/>
</dbReference>
<feature type="signal peptide" evidence="13">
    <location>
        <begin position="1"/>
        <end position="20"/>
    </location>
</feature>
<feature type="transmembrane region" description="Helical" evidence="12">
    <location>
        <begin position="811"/>
        <end position="834"/>
    </location>
</feature>
<dbReference type="PROSITE" id="PS00981">
    <property type="entry name" value="G_PROTEIN_RECEP_F3_3"/>
    <property type="match status" value="1"/>
</dbReference>
<feature type="transmembrane region" description="Helical" evidence="12">
    <location>
        <begin position="584"/>
        <end position="610"/>
    </location>
</feature>
<dbReference type="Pfam" id="PF00003">
    <property type="entry name" value="7tm_3"/>
    <property type="match status" value="1"/>
</dbReference>
<evidence type="ECO:0000256" key="13">
    <source>
        <dbReference type="SAM" id="SignalP"/>
    </source>
</evidence>
<feature type="transmembrane region" description="Helical" evidence="12">
    <location>
        <begin position="779"/>
        <end position="799"/>
    </location>
</feature>
<evidence type="ECO:0000256" key="4">
    <source>
        <dbReference type="ARBA" id="ARBA00022692"/>
    </source>
</evidence>
<comment type="similarity">
    <text evidence="2">Belongs to the G-protein coupled receptor 3 family.</text>
</comment>
<dbReference type="Ensembl" id="ENSDART00000182992.1">
    <property type="protein sequence ID" value="ENSDARP00000149792.1"/>
    <property type="gene ID" value="ENSDARG00000114798.1"/>
</dbReference>
<evidence type="ECO:0000256" key="8">
    <source>
        <dbReference type="ARBA" id="ARBA00023136"/>
    </source>
</evidence>
<feature type="transmembrane region" description="Helical" evidence="12">
    <location>
        <begin position="744"/>
        <end position="767"/>
    </location>
</feature>
<comment type="subcellular location">
    <subcellularLocation>
        <location evidence="1">Cell membrane</location>
        <topology evidence="1">Multi-pass membrane protein</topology>
    </subcellularLocation>
</comment>